<evidence type="ECO:0000313" key="3">
    <source>
        <dbReference type="Proteomes" id="UP001159428"/>
    </source>
</evidence>
<feature type="region of interest" description="Disordered" evidence="1">
    <location>
        <begin position="21"/>
        <end position="116"/>
    </location>
</feature>
<gene>
    <name evidence="2" type="ORF">PMEA_00019420</name>
</gene>
<evidence type="ECO:0000313" key="2">
    <source>
        <dbReference type="EMBL" id="CAH3140800.1"/>
    </source>
</evidence>
<dbReference type="AlphaFoldDB" id="A0AAU9X9I5"/>
<comment type="caution">
    <text evidence="2">The sequence shown here is derived from an EMBL/GenBank/DDBJ whole genome shotgun (WGS) entry which is preliminary data.</text>
</comment>
<dbReference type="Proteomes" id="UP001159428">
    <property type="component" value="Unassembled WGS sequence"/>
</dbReference>
<organism evidence="2 3">
    <name type="scientific">Pocillopora meandrina</name>
    <dbReference type="NCBI Taxonomy" id="46732"/>
    <lineage>
        <taxon>Eukaryota</taxon>
        <taxon>Metazoa</taxon>
        <taxon>Cnidaria</taxon>
        <taxon>Anthozoa</taxon>
        <taxon>Hexacorallia</taxon>
        <taxon>Scleractinia</taxon>
        <taxon>Astrocoeniina</taxon>
        <taxon>Pocilloporidae</taxon>
        <taxon>Pocillopora</taxon>
    </lineage>
</organism>
<dbReference type="EMBL" id="CALNXJ010000034">
    <property type="protein sequence ID" value="CAH3140800.1"/>
    <property type="molecule type" value="Genomic_DNA"/>
</dbReference>
<reference evidence="2 3" key="1">
    <citation type="submission" date="2022-05" db="EMBL/GenBank/DDBJ databases">
        <authorList>
            <consortium name="Genoscope - CEA"/>
            <person name="William W."/>
        </authorList>
    </citation>
    <scope>NUCLEOTIDE SEQUENCE [LARGE SCALE GENOMIC DNA]</scope>
</reference>
<sequence>MKNTLWTSLLEDDEDKISTVVSSARKGPQLRHVDVAKPPKTLTPHLLENSKASRGGIYDVKRGSASDKQLRWEEKKVGKNWNTKRRNRGRGRGGRKGPRKKSNFNPRKGRGGKRPR</sequence>
<proteinExistence type="predicted"/>
<evidence type="ECO:0000256" key="1">
    <source>
        <dbReference type="SAM" id="MobiDB-lite"/>
    </source>
</evidence>
<keyword evidence="3" id="KW-1185">Reference proteome</keyword>
<feature type="compositionally biased region" description="Basic residues" evidence="1">
    <location>
        <begin position="82"/>
        <end position="116"/>
    </location>
</feature>
<name>A0AAU9X9I5_9CNID</name>
<feature type="compositionally biased region" description="Basic and acidic residues" evidence="1">
    <location>
        <begin position="59"/>
        <end position="77"/>
    </location>
</feature>
<protein>
    <submittedName>
        <fullName evidence="2">Uncharacterized protein</fullName>
    </submittedName>
</protein>
<accession>A0AAU9X9I5</accession>